<accession>A0ABR2Y3Q8</accession>
<proteinExistence type="predicted"/>
<evidence type="ECO:0000313" key="3">
    <source>
        <dbReference type="EMBL" id="KAK9780571.1"/>
    </source>
</evidence>
<dbReference type="EMBL" id="JARVKM010000006">
    <property type="protein sequence ID" value="KAK9780571.1"/>
    <property type="molecule type" value="Genomic_DNA"/>
</dbReference>
<dbReference type="Gene3D" id="1.25.40.10">
    <property type="entry name" value="Tetratricopeptide repeat domain"/>
    <property type="match status" value="4"/>
</dbReference>
<dbReference type="PROSITE" id="PS50005">
    <property type="entry name" value="TPR"/>
    <property type="match status" value="2"/>
</dbReference>
<evidence type="ECO:0000256" key="1">
    <source>
        <dbReference type="PROSITE-ProRule" id="PRU00339"/>
    </source>
</evidence>
<feature type="region of interest" description="Disordered" evidence="2">
    <location>
        <begin position="481"/>
        <end position="505"/>
    </location>
</feature>
<feature type="region of interest" description="Disordered" evidence="2">
    <location>
        <begin position="932"/>
        <end position="1004"/>
    </location>
</feature>
<feature type="compositionally biased region" description="Basic residues" evidence="2">
    <location>
        <begin position="488"/>
        <end position="498"/>
    </location>
</feature>
<gene>
    <name evidence="3" type="ORF">SCAR479_02686</name>
</gene>
<evidence type="ECO:0000313" key="4">
    <source>
        <dbReference type="Proteomes" id="UP001465668"/>
    </source>
</evidence>
<evidence type="ECO:0000256" key="2">
    <source>
        <dbReference type="SAM" id="MobiDB-lite"/>
    </source>
</evidence>
<feature type="compositionally biased region" description="Low complexity" evidence="2">
    <location>
        <begin position="21"/>
        <end position="38"/>
    </location>
</feature>
<feature type="compositionally biased region" description="Acidic residues" evidence="2">
    <location>
        <begin position="431"/>
        <end position="440"/>
    </location>
</feature>
<dbReference type="PANTHER" id="PTHR23082:SF0">
    <property type="entry name" value="GENERAL TRANSCRIPTION FACTOR 3C POLYPEPTIDE 3"/>
    <property type="match status" value="1"/>
</dbReference>
<comment type="caution">
    <text evidence="3">The sequence shown here is derived from an EMBL/GenBank/DDBJ whole genome shotgun (WGS) entry which is preliminary data.</text>
</comment>
<dbReference type="InterPro" id="IPR011990">
    <property type="entry name" value="TPR-like_helical_dom_sf"/>
</dbReference>
<feature type="compositionally biased region" description="Basic and acidic residues" evidence="2">
    <location>
        <begin position="963"/>
        <end position="979"/>
    </location>
</feature>
<feature type="region of interest" description="Disordered" evidence="2">
    <location>
        <begin position="419"/>
        <end position="440"/>
    </location>
</feature>
<dbReference type="InterPro" id="IPR019734">
    <property type="entry name" value="TPR_rpt"/>
</dbReference>
<keyword evidence="1" id="KW-0802">TPR repeat</keyword>
<sequence>MKPSLDPAYIARQIMARNNATAAPPALAPAPTQLPAQPSEIQGPPMGTSKADGVASSSWQSPHSSRPPAPPPLPHSAPRPQPVLQTQHIFSPTPLGGLPSSAAQHSAGKVPQEAQNMPTQDYTASCVPLASQPVHQSSQQALAPMMPSGVQTVGGIAEETPDGFRTSVETQEPAPKRQRRSSTSSVRGRGRGRGRASGRARGTSAGRGRGRGRGRARQTSLTSQDSHTHMDSNVPISPSPLLPAIQPRPEALASQHNPSIVPHFGHQDETFQLPSQHLGSQYVDGKQHIVIPTKSLHPPISTTGTYPSMNNVQEASKTPYYTGHHLIAAQTTQEQVNHQAPTAQHQQPSAYPITPGQTYGAVQMQRIHSRSDGGEQHVHPHTNPPSGLQELAHAPAMSGFSSIQDARQSQLTIGGVPQALSHQHDNNSASEVEDEEDDVDVDDDMGDDPLLAMQNNLATFEDSVRSFAAGGNEKSLLAQFRGEQQQPRQKKIIKRGPRKPAEPTGDVKLRLSAATNAFMGGDLDEALHQVNDAIRLNAEIHRSWSLLSEILREREEYKQSLTAAVCAAHLQPKILDAWLDCGRFALELIEAEPDDAEDTLKIAIMTFSQAIKIQPDNIGVRQTRAALYLTRQSFKQAVSEYKWIIERTPYDLLALRGLADASVQLFENLRRYSDRQRWEARDAYQRAIDHYQTEYPIGGMNEELPFTWDDAFTYTALLLHLDQYGAALHATRSLARWLLGRHEDAFWDSMEDDREWDIGDERRKDIPEFDANKYSAESYGASLALRLRVNLALCRLRLDRTTDGEAMQHLEFLVPADINDSDDDSQQSELFLEVASTLYETKRLTKALPFYEPLRQQEDLLDALSLFRAGKCYLEIEDRRQAEECFTAALDFDDTPSDVRINARYELARMYEAARKNEEALYLLEEAMGIEREQKEESGASGVEPPRREARPRIIRNLAPKPILERPPQEPRPPRERKPPGLRKPRQAGEGKQPRERSSRTRPLLFALDEDRKLEEERRSAYLAEKWSVVREERLNSEHGPGMAWMAAAKTLVDDFRSFKAFYPWDRYLAQMGLKKDDSASSANPHLLKMVQRLRGEVDAQQSAVNSRKLLETTVSYRNVEFSEWLDLFLEYALSLAYSGRIKESYDVCDAALAANVFFENPDDKFLANIAKAACAVRGRDEETVVEVARSFMAAYQFCSDAFRMYAALGRLVHSSGTWFAHSKVQKFTLRQIKMMDAKLIPSDQKTKILEQFDTKTYPGQEQDVQLLMLYGHILFISNSFTFALNYFVRAAALDPDNLMVNISIGQAYLHYGLKRQTENRQQSITQGLLFLHRYYDKKLAMAMTAGQRQEAHYNLARSYHAVGLAHLAAEYYRRVFREVESEEAGNEDLAREAAFNLQQCCLIGGDLKAVRDIAERWLVC</sequence>
<feature type="compositionally biased region" description="Basic and acidic residues" evidence="2">
    <location>
        <begin position="369"/>
        <end position="378"/>
    </location>
</feature>
<dbReference type="SMART" id="SM00028">
    <property type="entry name" value="TPR"/>
    <property type="match status" value="7"/>
</dbReference>
<feature type="region of interest" description="Disordered" evidence="2">
    <location>
        <begin position="152"/>
        <end position="239"/>
    </location>
</feature>
<feature type="compositionally biased region" description="Basic residues" evidence="2">
    <location>
        <begin position="188"/>
        <end position="198"/>
    </location>
</feature>
<dbReference type="InterPro" id="IPR039340">
    <property type="entry name" value="Tfc4/TFIIIC-102/Sfc4"/>
</dbReference>
<protein>
    <submittedName>
        <fullName evidence="3">Transcription factor tau subunit sfc4</fullName>
    </submittedName>
</protein>
<dbReference type="SUPFAM" id="SSF48452">
    <property type="entry name" value="TPR-like"/>
    <property type="match status" value="2"/>
</dbReference>
<reference evidence="3 4" key="1">
    <citation type="submission" date="2024-02" db="EMBL/GenBank/DDBJ databases">
        <title>First draft genome assembly of two strains of Seiridium cardinale.</title>
        <authorList>
            <person name="Emiliani G."/>
            <person name="Scali E."/>
        </authorList>
    </citation>
    <scope>NUCLEOTIDE SEQUENCE [LARGE SCALE GENOMIC DNA]</scope>
    <source>
        <strain evidence="3 4">BM-138-000479</strain>
    </source>
</reference>
<feature type="compositionally biased region" description="Basic and acidic residues" evidence="2">
    <location>
        <begin position="987"/>
        <end position="999"/>
    </location>
</feature>
<dbReference type="Proteomes" id="UP001465668">
    <property type="component" value="Unassembled WGS sequence"/>
</dbReference>
<organism evidence="3 4">
    <name type="scientific">Seiridium cardinale</name>
    <dbReference type="NCBI Taxonomy" id="138064"/>
    <lineage>
        <taxon>Eukaryota</taxon>
        <taxon>Fungi</taxon>
        <taxon>Dikarya</taxon>
        <taxon>Ascomycota</taxon>
        <taxon>Pezizomycotina</taxon>
        <taxon>Sordariomycetes</taxon>
        <taxon>Xylariomycetidae</taxon>
        <taxon>Amphisphaeriales</taxon>
        <taxon>Sporocadaceae</taxon>
        <taxon>Seiridium</taxon>
    </lineage>
</organism>
<dbReference type="PANTHER" id="PTHR23082">
    <property type="entry name" value="TRANSCRIPTION INITIATION FACTOR IIIC TFIIIC , POLYPEPTIDE 3-RELATED"/>
    <property type="match status" value="1"/>
</dbReference>
<name>A0ABR2Y3Q8_9PEZI</name>
<feature type="repeat" description="TPR" evidence="1">
    <location>
        <begin position="1265"/>
        <end position="1298"/>
    </location>
</feature>
<feature type="region of interest" description="Disordered" evidence="2">
    <location>
        <begin position="21"/>
        <end position="118"/>
    </location>
</feature>
<keyword evidence="4" id="KW-1185">Reference proteome</keyword>
<dbReference type="SUPFAM" id="SSF81901">
    <property type="entry name" value="HCP-like"/>
    <property type="match status" value="1"/>
</dbReference>
<feature type="repeat" description="TPR" evidence="1">
    <location>
        <begin position="863"/>
        <end position="896"/>
    </location>
</feature>
<feature type="region of interest" description="Disordered" evidence="2">
    <location>
        <begin position="368"/>
        <end position="390"/>
    </location>
</feature>
<feature type="compositionally biased region" description="Pro residues" evidence="2">
    <location>
        <begin position="65"/>
        <end position="81"/>
    </location>
</feature>